<comment type="caution">
    <text evidence="2">The sequence shown here is derived from an EMBL/GenBank/DDBJ whole genome shotgun (WGS) entry which is preliminary data.</text>
</comment>
<dbReference type="Proteomes" id="UP001165160">
    <property type="component" value="Unassembled WGS sequence"/>
</dbReference>
<name>A0A9W7F942_9STRA</name>
<organism evidence="2 3">
    <name type="scientific">Triparma verrucosa</name>
    <dbReference type="NCBI Taxonomy" id="1606542"/>
    <lineage>
        <taxon>Eukaryota</taxon>
        <taxon>Sar</taxon>
        <taxon>Stramenopiles</taxon>
        <taxon>Ochrophyta</taxon>
        <taxon>Bolidophyceae</taxon>
        <taxon>Parmales</taxon>
        <taxon>Triparmaceae</taxon>
        <taxon>Triparma</taxon>
    </lineage>
</organism>
<feature type="compositionally biased region" description="Acidic residues" evidence="1">
    <location>
        <begin position="624"/>
        <end position="636"/>
    </location>
</feature>
<proteinExistence type="predicted"/>
<reference evidence="3" key="1">
    <citation type="journal article" date="2023" name="Commun. Biol.">
        <title>Genome analysis of Parmales, the sister group of diatoms, reveals the evolutionary specialization of diatoms from phago-mixotrophs to photoautotrophs.</title>
        <authorList>
            <person name="Ban H."/>
            <person name="Sato S."/>
            <person name="Yoshikawa S."/>
            <person name="Yamada K."/>
            <person name="Nakamura Y."/>
            <person name="Ichinomiya M."/>
            <person name="Sato N."/>
            <person name="Blanc-Mathieu R."/>
            <person name="Endo H."/>
            <person name="Kuwata A."/>
            <person name="Ogata H."/>
        </authorList>
    </citation>
    <scope>NUCLEOTIDE SEQUENCE [LARGE SCALE GENOMIC DNA]</scope>
    <source>
        <strain evidence="3">NIES 3699</strain>
    </source>
</reference>
<evidence type="ECO:0000256" key="1">
    <source>
        <dbReference type="SAM" id="MobiDB-lite"/>
    </source>
</evidence>
<feature type="compositionally biased region" description="Acidic residues" evidence="1">
    <location>
        <begin position="327"/>
        <end position="336"/>
    </location>
</feature>
<dbReference type="AlphaFoldDB" id="A0A9W7F942"/>
<gene>
    <name evidence="2" type="ORF">TrVE_jg10643</name>
</gene>
<feature type="region of interest" description="Disordered" evidence="1">
    <location>
        <begin position="569"/>
        <end position="689"/>
    </location>
</feature>
<feature type="compositionally biased region" description="Basic and acidic residues" evidence="1">
    <location>
        <begin position="495"/>
        <end position="505"/>
    </location>
</feature>
<feature type="compositionally biased region" description="Basic and acidic residues" evidence="1">
    <location>
        <begin position="569"/>
        <end position="587"/>
    </location>
</feature>
<feature type="compositionally biased region" description="Basic and acidic residues" evidence="1">
    <location>
        <begin position="337"/>
        <end position="353"/>
    </location>
</feature>
<evidence type="ECO:0000313" key="2">
    <source>
        <dbReference type="EMBL" id="GMI07241.1"/>
    </source>
</evidence>
<feature type="region of interest" description="Disordered" evidence="1">
    <location>
        <begin position="275"/>
        <end position="428"/>
    </location>
</feature>
<feature type="compositionally biased region" description="Basic and acidic residues" evidence="1">
    <location>
        <begin position="389"/>
        <end position="407"/>
    </location>
</feature>
<feature type="compositionally biased region" description="Gly residues" evidence="1">
    <location>
        <begin position="647"/>
        <end position="660"/>
    </location>
</feature>
<sequence>MADPGRVSWGSNETRNFEKSSHPSSVSGSGVDGGGASGMGGQHPDAPQIANALMGMMGGMGGMGGVGGMAGMGGMPMPTMPMPQMMPGFDPTAQADALSSMDLGEAQKMFLQKAREAKADPTKVQTWGPGGVGGISDQKFLDQNQTERVVLVQNNNTGGRPAHDFYDDYDDDRFGPGYIVGRVGQSGEGGGGSGRDGKFYELMDAAERQAEKMVGENLYGRGLSVEEGRRLESRWNEEDAMAKYIFASQKVAGGYLETARKQKFKRRQRELLRAKEDREDREEREEEEEVGSSPIKLTSEKPKTTVDMFTKSKEGLKKNSEEKSKSEEEDEDSSSSEEDRQPAKTAPKNDAKIRAARRARRKENAQLRSHRIMEMDPSALGALRQSIRNRREEDKKKRLDMAKENRDLQNSVIPPPPPSGAAGIDEGMEEEAWGELTEDGPVTVANLMKQHKTVVSSVKQNLETDLTLGRTAATAKEDWVKPPPPPNTYTGTEVGEERDLDTGETVEWRSETRADDLKKAHEGFTKITHAKTLVDVIDTISDLRDDIEKVKKDKRRITNALRKLEKQLKNKAVKGDESGRQGKEIGLVKRKLTKSMEDMDKQQEEMEEMLSELQGSRKRLMEGGGEEGGSEVDGGETTDFGSDSGKEGFGPSDGGLGGLDGLRERRRKRNSSQSSPRAATKAKKSANQRVLSKLTVDSIKAQTAQAGIHKSQLDSLWSTAETSSLASGASASIQTNKDGCPLYYKLLLNIESPINVVSEQRQIYDFLKQSSIPEQVSFLQFALSPENARDLLAPASAFLKVHAHSYKSLNRFKSTPPFTSPHIIQLLTCASESFHVEYLSPVLSLMWLFSRIPSNRGLLIKKGVVGICIKRLKKWTSDKKGVGKKKGKEKEKEVKEQALCALTMLAGVCFE</sequence>
<feature type="region of interest" description="Disordered" evidence="1">
    <location>
        <begin position="1"/>
        <end position="47"/>
    </location>
</feature>
<feature type="compositionally biased region" description="Gly residues" evidence="1">
    <location>
        <begin position="30"/>
        <end position="41"/>
    </location>
</feature>
<feature type="region of interest" description="Disordered" evidence="1">
    <location>
        <begin position="477"/>
        <end position="505"/>
    </location>
</feature>
<feature type="compositionally biased region" description="Basic and acidic residues" evidence="1">
    <location>
        <begin position="594"/>
        <end position="604"/>
    </location>
</feature>
<keyword evidence="3" id="KW-1185">Reference proteome</keyword>
<feature type="compositionally biased region" description="Acidic residues" evidence="1">
    <location>
        <begin position="279"/>
        <end position="290"/>
    </location>
</feature>
<protein>
    <submittedName>
        <fullName evidence="2">Uncharacterized protein</fullName>
    </submittedName>
</protein>
<evidence type="ECO:0000313" key="3">
    <source>
        <dbReference type="Proteomes" id="UP001165160"/>
    </source>
</evidence>
<accession>A0A9W7F942</accession>
<feature type="compositionally biased region" description="Basic and acidic residues" evidence="1">
    <location>
        <begin position="298"/>
        <end position="326"/>
    </location>
</feature>
<dbReference type="EMBL" id="BRXX01000361">
    <property type="protein sequence ID" value="GMI07241.1"/>
    <property type="molecule type" value="Genomic_DNA"/>
</dbReference>